<accession>A0A540WCP1</accession>
<comment type="subcellular location">
    <subcellularLocation>
        <location evidence="1">Cell membrane</location>
        <topology evidence="1">Multi-pass membrane protein</topology>
    </subcellularLocation>
</comment>
<dbReference type="InterPro" id="IPR018584">
    <property type="entry name" value="GT87"/>
</dbReference>
<dbReference type="Proteomes" id="UP000319103">
    <property type="component" value="Unassembled WGS sequence"/>
</dbReference>
<evidence type="ECO:0000256" key="4">
    <source>
        <dbReference type="ARBA" id="ARBA00022692"/>
    </source>
</evidence>
<dbReference type="EMBL" id="VIGB01000003">
    <property type="protein sequence ID" value="TQF06790.1"/>
    <property type="molecule type" value="Genomic_DNA"/>
</dbReference>
<keyword evidence="10" id="KW-1185">Reference proteome</keyword>
<dbReference type="OrthoDB" id="9774600at2"/>
<organism evidence="9 10">
    <name type="scientific">Kitasatospora acidiphila</name>
    <dbReference type="NCBI Taxonomy" id="2567942"/>
    <lineage>
        <taxon>Bacteria</taxon>
        <taxon>Bacillati</taxon>
        <taxon>Actinomycetota</taxon>
        <taxon>Actinomycetes</taxon>
        <taxon>Kitasatosporales</taxon>
        <taxon>Streptomycetaceae</taxon>
        <taxon>Kitasatospora</taxon>
    </lineage>
</organism>
<evidence type="ECO:0000256" key="1">
    <source>
        <dbReference type="ARBA" id="ARBA00004651"/>
    </source>
</evidence>
<keyword evidence="2" id="KW-1003">Cell membrane</keyword>
<keyword evidence="5 8" id="KW-1133">Transmembrane helix</keyword>
<evidence type="ECO:0000313" key="10">
    <source>
        <dbReference type="Proteomes" id="UP000319103"/>
    </source>
</evidence>
<protein>
    <submittedName>
        <fullName evidence="9">DUF2029 domain-containing protein</fullName>
    </submittedName>
</protein>
<feature type="transmembrane region" description="Helical" evidence="8">
    <location>
        <begin position="364"/>
        <end position="383"/>
    </location>
</feature>
<feature type="transmembrane region" description="Helical" evidence="8">
    <location>
        <begin position="17"/>
        <end position="34"/>
    </location>
</feature>
<keyword evidence="3" id="KW-0808">Transferase</keyword>
<feature type="transmembrane region" description="Helical" evidence="8">
    <location>
        <begin position="171"/>
        <end position="194"/>
    </location>
</feature>
<dbReference type="Pfam" id="PF09594">
    <property type="entry name" value="GT87"/>
    <property type="match status" value="1"/>
</dbReference>
<keyword evidence="6 8" id="KW-0472">Membrane</keyword>
<feature type="transmembrane region" description="Helical" evidence="8">
    <location>
        <begin position="201"/>
        <end position="220"/>
    </location>
</feature>
<reference evidence="9 10" key="1">
    <citation type="submission" date="2019-06" db="EMBL/GenBank/DDBJ databases">
        <title>Description of Kitasatospora acidophila sp. nov. isolated from pine grove soil, and reclassification of Streptomyces novaecaesareae to Kitasatospora novaeceasareae comb. nov.</title>
        <authorList>
            <person name="Kim M.J."/>
        </authorList>
    </citation>
    <scope>NUCLEOTIDE SEQUENCE [LARGE SCALE GENOMIC DNA]</scope>
    <source>
        <strain evidence="9 10">MMS16-CNU292</strain>
    </source>
</reference>
<comment type="caution">
    <text evidence="9">The sequence shown here is derived from an EMBL/GenBank/DDBJ whole genome shotgun (WGS) entry which is preliminary data.</text>
</comment>
<feature type="transmembrane region" description="Helical" evidence="8">
    <location>
        <begin position="91"/>
        <end position="112"/>
    </location>
</feature>
<evidence type="ECO:0000256" key="5">
    <source>
        <dbReference type="ARBA" id="ARBA00022989"/>
    </source>
</evidence>
<feature type="transmembrane region" description="Helical" evidence="8">
    <location>
        <begin position="260"/>
        <end position="278"/>
    </location>
</feature>
<dbReference type="GO" id="GO:0005886">
    <property type="term" value="C:plasma membrane"/>
    <property type="evidence" value="ECO:0007669"/>
    <property type="project" value="UniProtKB-SubCell"/>
</dbReference>
<proteinExistence type="inferred from homology"/>
<evidence type="ECO:0000256" key="7">
    <source>
        <dbReference type="ARBA" id="ARBA00024033"/>
    </source>
</evidence>
<evidence type="ECO:0000256" key="2">
    <source>
        <dbReference type="ARBA" id="ARBA00022475"/>
    </source>
</evidence>
<sequence>MSGTGPVRARGGTPTRAAVLLLVVAACTAFLVVIPGHRGWFDADIYYETVRQWLHGGRIYDYQRPGTSYGFTYPPFAALCMVPVTLLHWPGAVTVDVGLSVLAVLALLHWLVDPIARRLGWQRWYALGLLGCLFAILNPVRDTFSFGQINLLLMAMVFADYRQLVRGSGRFAGVGTGLATAVKLTPGLFIVLLLMTGRRRAALTATGTALAATLLGFLAAPGQSRYFWTSALWNTDRVGSVSYISNQSLLGMTSRLVPGAGARPVWLLLVVLVLALWARRCREAARAGDQRSGFALTGITCCLVSPISWVHHLVWMIPALLVLADAGWSATDRARRTRLLAAAAGGCFLLTSGLVWLWRFRADGIGGVLGANSYVLLGLALLLGMPPRPGSDLESLAPVRGGGELSRSP</sequence>
<keyword evidence="4 8" id="KW-0812">Transmembrane</keyword>
<feature type="transmembrane region" description="Helical" evidence="8">
    <location>
        <begin position="124"/>
        <end position="141"/>
    </location>
</feature>
<dbReference type="AlphaFoldDB" id="A0A540WCP1"/>
<evidence type="ECO:0000256" key="3">
    <source>
        <dbReference type="ARBA" id="ARBA00022679"/>
    </source>
</evidence>
<evidence type="ECO:0000256" key="8">
    <source>
        <dbReference type="SAM" id="Phobius"/>
    </source>
</evidence>
<dbReference type="GO" id="GO:0016758">
    <property type="term" value="F:hexosyltransferase activity"/>
    <property type="evidence" value="ECO:0007669"/>
    <property type="project" value="InterPro"/>
</dbReference>
<evidence type="ECO:0000256" key="6">
    <source>
        <dbReference type="ARBA" id="ARBA00023136"/>
    </source>
</evidence>
<evidence type="ECO:0000313" key="9">
    <source>
        <dbReference type="EMBL" id="TQF06790.1"/>
    </source>
</evidence>
<dbReference type="RefSeq" id="WP_141637197.1">
    <property type="nucleotide sequence ID" value="NZ_VIGB01000003.1"/>
</dbReference>
<name>A0A540WCP1_9ACTN</name>
<feature type="transmembrane region" description="Helical" evidence="8">
    <location>
        <begin position="290"/>
        <end position="307"/>
    </location>
</feature>
<comment type="similarity">
    <text evidence="7">Belongs to the glycosyltransferase 87 family.</text>
</comment>
<feature type="transmembrane region" description="Helical" evidence="8">
    <location>
        <begin position="339"/>
        <end position="358"/>
    </location>
</feature>
<gene>
    <name evidence="9" type="ORF">E6W39_37130</name>
</gene>